<dbReference type="OrthoDB" id="8225825at2"/>
<comment type="similarity">
    <text evidence="1">Belongs to the F420H(2)-dependent quinone reductase family.</text>
</comment>
<dbReference type="NCBIfam" id="TIGR00026">
    <property type="entry name" value="hi_GC_TIGR00026"/>
    <property type="match status" value="1"/>
</dbReference>
<evidence type="ECO:0000256" key="2">
    <source>
        <dbReference type="ARBA" id="ARBA00049106"/>
    </source>
</evidence>
<dbReference type="GO" id="GO:0005886">
    <property type="term" value="C:plasma membrane"/>
    <property type="evidence" value="ECO:0007669"/>
    <property type="project" value="TreeGrafter"/>
</dbReference>
<evidence type="ECO:0000256" key="1">
    <source>
        <dbReference type="ARBA" id="ARBA00008710"/>
    </source>
</evidence>
<evidence type="ECO:0000313" key="3">
    <source>
        <dbReference type="EMBL" id="RPF29152.1"/>
    </source>
</evidence>
<dbReference type="PANTHER" id="PTHR39428">
    <property type="entry name" value="F420H(2)-DEPENDENT QUINONE REDUCTASE RV1261C"/>
    <property type="match status" value="1"/>
</dbReference>
<dbReference type="AlphaFoldDB" id="A0A3N4ZUJ7"/>
<dbReference type="Pfam" id="PF04075">
    <property type="entry name" value="F420H2_quin_red"/>
    <property type="match status" value="1"/>
</dbReference>
<dbReference type="GO" id="GO:0016491">
    <property type="term" value="F:oxidoreductase activity"/>
    <property type="evidence" value="ECO:0007669"/>
    <property type="project" value="InterPro"/>
</dbReference>
<dbReference type="RefSeq" id="WP_123919900.1">
    <property type="nucleotide sequence ID" value="NZ_RKRA01000001.1"/>
</dbReference>
<dbReference type="EMBL" id="RKRA01000001">
    <property type="protein sequence ID" value="RPF29152.1"/>
    <property type="molecule type" value="Genomic_DNA"/>
</dbReference>
<dbReference type="InterPro" id="IPR012349">
    <property type="entry name" value="Split_barrel_FMN-bd"/>
</dbReference>
<dbReference type="InterPro" id="IPR004378">
    <property type="entry name" value="F420H2_quin_Rdtase"/>
</dbReference>
<protein>
    <submittedName>
        <fullName evidence="3">Deazaflavin-dependent oxidoreductase (Nitroreductase family)</fullName>
    </submittedName>
</protein>
<sequence length="142" mass="15850">MEYGPSPQRWVREQVEEYEASGGTRGTTLRGHLPVVVMTMRGARSGKVRKVPVMRVEHEGAYLAVASQGGAPAHPAWYHNLLADPAVRLQDGPEVVDVRARLLTGAERAAWWERAVAAFPDYAAYQERTEREIPLFVLEPQT</sequence>
<dbReference type="PANTHER" id="PTHR39428:SF3">
    <property type="entry name" value="DEAZAFLAVIN-DEPENDENT NITROREDUCTASE"/>
    <property type="match status" value="1"/>
</dbReference>
<reference evidence="3 4" key="1">
    <citation type="submission" date="2018-11" db="EMBL/GenBank/DDBJ databases">
        <title>Sequencing the genomes of 1000 actinobacteria strains.</title>
        <authorList>
            <person name="Klenk H.-P."/>
        </authorList>
    </citation>
    <scope>NUCLEOTIDE SEQUENCE [LARGE SCALE GENOMIC DNA]</scope>
    <source>
        <strain evidence="3 4">DSM 14418</strain>
    </source>
</reference>
<name>A0A3N4ZUJ7_9MICO</name>
<dbReference type="GO" id="GO:0070967">
    <property type="term" value="F:coenzyme F420 binding"/>
    <property type="evidence" value="ECO:0007669"/>
    <property type="project" value="TreeGrafter"/>
</dbReference>
<comment type="catalytic activity">
    <reaction evidence="2">
        <text>oxidized coenzyme F420-(gamma-L-Glu)(n) + a quinol + H(+) = reduced coenzyme F420-(gamma-L-Glu)(n) + a quinone</text>
        <dbReference type="Rhea" id="RHEA:39663"/>
        <dbReference type="Rhea" id="RHEA-COMP:12939"/>
        <dbReference type="Rhea" id="RHEA-COMP:14378"/>
        <dbReference type="ChEBI" id="CHEBI:15378"/>
        <dbReference type="ChEBI" id="CHEBI:24646"/>
        <dbReference type="ChEBI" id="CHEBI:132124"/>
        <dbReference type="ChEBI" id="CHEBI:133980"/>
        <dbReference type="ChEBI" id="CHEBI:139511"/>
    </reaction>
</comment>
<organism evidence="3 4">
    <name type="scientific">Georgenia muralis</name>
    <dbReference type="NCBI Taxonomy" id="154117"/>
    <lineage>
        <taxon>Bacteria</taxon>
        <taxon>Bacillati</taxon>
        <taxon>Actinomycetota</taxon>
        <taxon>Actinomycetes</taxon>
        <taxon>Micrococcales</taxon>
        <taxon>Bogoriellaceae</taxon>
        <taxon>Georgenia</taxon>
    </lineage>
</organism>
<gene>
    <name evidence="3" type="ORF">EDD32_3712</name>
</gene>
<accession>A0A3N4ZUJ7</accession>
<dbReference type="Gene3D" id="2.30.110.10">
    <property type="entry name" value="Electron Transport, Fmn-binding Protein, Chain A"/>
    <property type="match status" value="1"/>
</dbReference>
<evidence type="ECO:0000313" key="4">
    <source>
        <dbReference type="Proteomes" id="UP000280726"/>
    </source>
</evidence>
<comment type="caution">
    <text evidence="3">The sequence shown here is derived from an EMBL/GenBank/DDBJ whole genome shotgun (WGS) entry which is preliminary data.</text>
</comment>
<keyword evidence="4" id="KW-1185">Reference proteome</keyword>
<proteinExistence type="inferred from homology"/>
<dbReference type="Proteomes" id="UP000280726">
    <property type="component" value="Unassembled WGS sequence"/>
</dbReference>